<feature type="compositionally biased region" description="Low complexity" evidence="1">
    <location>
        <begin position="171"/>
        <end position="183"/>
    </location>
</feature>
<accession>A0A846W4M3</accession>
<evidence type="ECO:0000313" key="2">
    <source>
        <dbReference type="EMBL" id="NKX87498.1"/>
    </source>
</evidence>
<comment type="caution">
    <text evidence="2">The sequence shown here is derived from an EMBL/GenBank/DDBJ whole genome shotgun (WGS) entry which is preliminary data.</text>
</comment>
<protein>
    <submittedName>
        <fullName evidence="2">Uncharacterized protein</fullName>
    </submittedName>
</protein>
<dbReference type="AlphaFoldDB" id="A0A846W4M3"/>
<sequence length="365" mass="38507">MPTWTCSSSDIPHPEEETTMADISFPAHITAERSPDIDGLPILEAQVQVPDDVYGLPLPAGPAGPEGPRGKPRSTFRKMGTIADAAARPTGLGPEDRGKWWHRLDDNGMDVWTEAGWRHSVDAVGPTGMPAPANTISVVETLHREELIVPAVEFIGTGADQELRVTAAAGFPGEVGPPGESGPITGSPDYETTSGPSHGGVFAYDRASRRFRSASAPLGTGPWGWYQDDFLAETVEATSRIDVASFVIPAQPFAWRPRVYGQAYVYSVNNGSQTAEFTVRLSNSQGALVACTAAGSGGWMYLPAAPCYRDGTTTRSLSPSSDYATVPAGQPATLVAAVERIGTGTGNIGFSPGRCSLVVYAEPTE</sequence>
<evidence type="ECO:0000313" key="3">
    <source>
        <dbReference type="Proteomes" id="UP000572007"/>
    </source>
</evidence>
<organism evidence="2 3">
    <name type="scientific">Nocardia coubleae</name>
    <dbReference type="NCBI Taxonomy" id="356147"/>
    <lineage>
        <taxon>Bacteria</taxon>
        <taxon>Bacillati</taxon>
        <taxon>Actinomycetota</taxon>
        <taxon>Actinomycetes</taxon>
        <taxon>Mycobacteriales</taxon>
        <taxon>Nocardiaceae</taxon>
        <taxon>Nocardia</taxon>
    </lineage>
</organism>
<gene>
    <name evidence="2" type="ORF">HGA10_09265</name>
</gene>
<name>A0A846W4M3_9NOCA</name>
<reference evidence="2 3" key="1">
    <citation type="submission" date="2020-04" db="EMBL/GenBank/DDBJ databases">
        <title>MicrobeNet Type strains.</title>
        <authorList>
            <person name="Nicholson A.C."/>
        </authorList>
    </citation>
    <scope>NUCLEOTIDE SEQUENCE [LARGE SCALE GENOMIC DNA]</scope>
    <source>
        <strain evidence="2 3">DSM 44960</strain>
    </source>
</reference>
<evidence type="ECO:0000256" key="1">
    <source>
        <dbReference type="SAM" id="MobiDB-lite"/>
    </source>
</evidence>
<dbReference type="Proteomes" id="UP000572007">
    <property type="component" value="Unassembled WGS sequence"/>
</dbReference>
<keyword evidence="3" id="KW-1185">Reference proteome</keyword>
<dbReference type="EMBL" id="JAAXOM010000002">
    <property type="protein sequence ID" value="NKX87498.1"/>
    <property type="molecule type" value="Genomic_DNA"/>
</dbReference>
<feature type="region of interest" description="Disordered" evidence="1">
    <location>
        <begin position="171"/>
        <end position="198"/>
    </location>
</feature>
<dbReference type="RefSeq" id="WP_157105137.1">
    <property type="nucleotide sequence ID" value="NZ_JAAXOM010000002.1"/>
</dbReference>
<proteinExistence type="predicted"/>